<dbReference type="GO" id="GO:0005744">
    <property type="term" value="C:TIM23 mitochondrial import inner membrane translocase complex"/>
    <property type="evidence" value="ECO:0007669"/>
    <property type="project" value="TreeGrafter"/>
</dbReference>
<dbReference type="PANTHER" id="PTHR28525">
    <property type="entry name" value="REACTIVE OXYGEN SPECIES MODULATOR 1"/>
    <property type="match status" value="1"/>
</dbReference>
<keyword evidence="4 10" id="KW-0812">Transmembrane</keyword>
<comment type="function">
    <text evidence="7">Has antibacterial activity against a variety of bacteria including S.aureus, P.aeruginosa and M.tuberculosis. Acts by inducing bacterial membrane breakage.</text>
</comment>
<evidence type="ECO:0000256" key="3">
    <source>
        <dbReference type="ARBA" id="ARBA00016275"/>
    </source>
</evidence>
<evidence type="ECO:0000256" key="10">
    <source>
        <dbReference type="SAM" id="Phobius"/>
    </source>
</evidence>
<evidence type="ECO:0000256" key="1">
    <source>
        <dbReference type="ARBA" id="ARBA00004370"/>
    </source>
</evidence>
<keyword evidence="13" id="KW-1185">Reference proteome</keyword>
<comment type="subcellular location">
    <subcellularLocation>
        <location evidence="1">Membrane</location>
    </subcellularLocation>
</comment>
<dbReference type="InterPro" id="IPR018450">
    <property type="entry name" value="Romo1/Mgr2"/>
</dbReference>
<evidence type="ECO:0000313" key="12">
    <source>
        <dbReference type="Proteomes" id="UP000095284"/>
    </source>
</evidence>
<evidence type="ECO:0000313" key="14">
    <source>
        <dbReference type="WBParaSite" id="BXY_1401000.1"/>
    </source>
</evidence>
<proteinExistence type="inferred from homology"/>
<dbReference type="SMR" id="A0A1I7SLS7"/>
<evidence type="ECO:0000313" key="13">
    <source>
        <dbReference type="Proteomes" id="UP000659654"/>
    </source>
</evidence>
<evidence type="ECO:0000256" key="6">
    <source>
        <dbReference type="ARBA" id="ARBA00023136"/>
    </source>
</evidence>
<gene>
    <name evidence="11" type="ORF">BXYJ_LOCUS14280</name>
</gene>
<accession>A0A1I7SLS7</accession>
<dbReference type="WBParaSite" id="BXY_1401000.1">
    <property type="protein sequence ID" value="BXY_1401000.1"/>
    <property type="gene ID" value="BXY_1401000"/>
</dbReference>
<dbReference type="OrthoDB" id="5409308at2759"/>
<dbReference type="EMBL" id="CAJFDI010000006">
    <property type="protein sequence ID" value="CAD5234189.1"/>
    <property type="molecule type" value="Genomic_DNA"/>
</dbReference>
<dbReference type="Proteomes" id="UP000659654">
    <property type="component" value="Unassembled WGS sequence"/>
</dbReference>
<reference evidence="14" key="1">
    <citation type="submission" date="2016-11" db="UniProtKB">
        <authorList>
            <consortium name="WormBaseParasite"/>
        </authorList>
    </citation>
    <scope>IDENTIFICATION</scope>
</reference>
<evidence type="ECO:0000313" key="11">
    <source>
        <dbReference type="EMBL" id="CAD5234189.1"/>
    </source>
</evidence>
<sequence>MPVPQGYQVVGSGQQGPTCMQKLKMGFMMGAMIGASTGVLLGGFSAWRMGLRGREMLIQTGKIAASSGGSFGVFMTVAQGLRC</sequence>
<evidence type="ECO:0000256" key="7">
    <source>
        <dbReference type="ARBA" id="ARBA00025225"/>
    </source>
</evidence>
<dbReference type="SMART" id="SM01378">
    <property type="entry name" value="Romo1"/>
    <property type="match status" value="1"/>
</dbReference>
<dbReference type="GO" id="GO:0030150">
    <property type="term" value="P:protein import into mitochondrial matrix"/>
    <property type="evidence" value="ECO:0007669"/>
    <property type="project" value="TreeGrafter"/>
</dbReference>
<dbReference type="Proteomes" id="UP000582659">
    <property type="component" value="Unassembled WGS sequence"/>
</dbReference>
<reference evidence="11" key="2">
    <citation type="submission" date="2020-09" db="EMBL/GenBank/DDBJ databases">
        <authorList>
            <person name="Kikuchi T."/>
        </authorList>
    </citation>
    <scope>NUCLEOTIDE SEQUENCE</scope>
    <source>
        <strain evidence="11">Ka4C1</strain>
    </source>
</reference>
<keyword evidence="5 10" id="KW-1133">Transmembrane helix</keyword>
<feature type="transmembrane region" description="Helical" evidence="10">
    <location>
        <begin position="27"/>
        <end position="47"/>
    </location>
</feature>
<evidence type="ECO:0000256" key="9">
    <source>
        <dbReference type="ARBA" id="ARBA00032686"/>
    </source>
</evidence>
<keyword evidence="6 10" id="KW-0472">Membrane</keyword>
<dbReference type="Pfam" id="PF10247">
    <property type="entry name" value="Romo1"/>
    <property type="match status" value="1"/>
</dbReference>
<dbReference type="GO" id="GO:0045039">
    <property type="term" value="P:protein insertion into mitochondrial inner membrane"/>
    <property type="evidence" value="ECO:0007669"/>
    <property type="project" value="TreeGrafter"/>
</dbReference>
<evidence type="ECO:0000256" key="5">
    <source>
        <dbReference type="ARBA" id="ARBA00022989"/>
    </source>
</evidence>
<name>A0A1I7SLS7_BURXY</name>
<dbReference type="PANTHER" id="PTHR28525:SF1">
    <property type="entry name" value="REACTIVE OXYGEN SPECIES MODULATOR 1"/>
    <property type="match status" value="1"/>
</dbReference>
<dbReference type="EMBL" id="CAJFCV020000006">
    <property type="protein sequence ID" value="CAG9129810.1"/>
    <property type="molecule type" value="Genomic_DNA"/>
</dbReference>
<evidence type="ECO:0000256" key="4">
    <source>
        <dbReference type="ARBA" id="ARBA00022692"/>
    </source>
</evidence>
<evidence type="ECO:0000256" key="2">
    <source>
        <dbReference type="ARBA" id="ARBA00007839"/>
    </source>
</evidence>
<comment type="similarity">
    <text evidence="2">Belongs to the MGR2 family.</text>
</comment>
<evidence type="ECO:0000256" key="8">
    <source>
        <dbReference type="ARBA" id="ARBA00025243"/>
    </source>
</evidence>
<dbReference type="Proteomes" id="UP000095284">
    <property type="component" value="Unplaced"/>
</dbReference>
<protein>
    <recommendedName>
        <fullName evidence="3">Reactive oxygen species modulator 1</fullName>
    </recommendedName>
    <alternativeName>
        <fullName evidence="9">Protein MGR2 homolog</fullName>
    </alternativeName>
</protein>
<dbReference type="eggNOG" id="KOG4096">
    <property type="taxonomic scope" value="Eukaryota"/>
</dbReference>
<organism evidence="12 14">
    <name type="scientific">Bursaphelenchus xylophilus</name>
    <name type="common">Pinewood nematode worm</name>
    <name type="synonym">Aphelenchoides xylophilus</name>
    <dbReference type="NCBI Taxonomy" id="6326"/>
    <lineage>
        <taxon>Eukaryota</taxon>
        <taxon>Metazoa</taxon>
        <taxon>Ecdysozoa</taxon>
        <taxon>Nematoda</taxon>
        <taxon>Chromadorea</taxon>
        <taxon>Rhabditida</taxon>
        <taxon>Tylenchina</taxon>
        <taxon>Tylenchomorpha</taxon>
        <taxon>Aphelenchoidea</taxon>
        <taxon>Aphelenchoididae</taxon>
        <taxon>Bursaphelenchus</taxon>
    </lineage>
</organism>
<comment type="function">
    <text evidence="8">Induces production of reactive oxygen species (ROS) which are necessary for cell proliferation. May play a role in inducing oxidative DNA damage and replicative senescence. May play a role in the coordination of mitochondrial morphology and cell proliferation.</text>
</comment>
<dbReference type="AlphaFoldDB" id="A0A1I7SLS7"/>